<dbReference type="AlphaFoldDB" id="A0A8S3HV14"/>
<sequence>CLACNESKNENLTGKLLFEDNVGRITVVG</sequence>
<protein>
    <submittedName>
        <fullName evidence="1">Uncharacterized protein</fullName>
    </submittedName>
</protein>
<dbReference type="EMBL" id="CAJOBJ010336617">
    <property type="protein sequence ID" value="CAF5189711.1"/>
    <property type="molecule type" value="Genomic_DNA"/>
</dbReference>
<dbReference type="Proteomes" id="UP000681720">
    <property type="component" value="Unassembled WGS sequence"/>
</dbReference>
<evidence type="ECO:0000313" key="1">
    <source>
        <dbReference type="EMBL" id="CAF5189711.1"/>
    </source>
</evidence>
<organism evidence="1 2">
    <name type="scientific">Rotaria magnacalcarata</name>
    <dbReference type="NCBI Taxonomy" id="392030"/>
    <lineage>
        <taxon>Eukaryota</taxon>
        <taxon>Metazoa</taxon>
        <taxon>Spiralia</taxon>
        <taxon>Gnathifera</taxon>
        <taxon>Rotifera</taxon>
        <taxon>Eurotatoria</taxon>
        <taxon>Bdelloidea</taxon>
        <taxon>Philodinida</taxon>
        <taxon>Philodinidae</taxon>
        <taxon>Rotaria</taxon>
    </lineage>
</organism>
<accession>A0A8S3HV14</accession>
<comment type="caution">
    <text evidence="1">The sequence shown here is derived from an EMBL/GenBank/DDBJ whole genome shotgun (WGS) entry which is preliminary data.</text>
</comment>
<proteinExistence type="predicted"/>
<evidence type="ECO:0000313" key="2">
    <source>
        <dbReference type="Proteomes" id="UP000681720"/>
    </source>
</evidence>
<reference evidence="1" key="1">
    <citation type="submission" date="2021-02" db="EMBL/GenBank/DDBJ databases">
        <authorList>
            <person name="Nowell W R."/>
        </authorList>
    </citation>
    <scope>NUCLEOTIDE SEQUENCE</scope>
</reference>
<feature type="non-terminal residue" evidence="1">
    <location>
        <position position="1"/>
    </location>
</feature>
<name>A0A8S3HV14_9BILA</name>
<gene>
    <name evidence="1" type="ORF">GIL414_LOCUS72529</name>
</gene>